<gene>
    <name evidence="2" type="ORF">UX01_C0002G0101</name>
</gene>
<feature type="domain" description="Amine oxidase" evidence="1">
    <location>
        <begin position="12"/>
        <end position="413"/>
    </location>
</feature>
<name>A0A837IM12_9BACT</name>
<dbReference type="InterPro" id="IPR002937">
    <property type="entry name" value="Amino_oxidase"/>
</dbReference>
<dbReference type="Pfam" id="PF01593">
    <property type="entry name" value="Amino_oxidase"/>
    <property type="match status" value="1"/>
</dbReference>
<sequence>MRKKIAIIGGGFTGLACALSLVDQGFQVTIFEASDKCGGLAAGFLGNFKWKWSLESFYHHVFTNDKEIIQLAEKVNCPVQINSPVTSSYIDNQEIQLDSPLSLLRFSGISLGERVRMGLGLTVLKIIPDGLFLEKYQVVDFLPKLLGRGGYETIWKKLLTAKFGPFVKQVNMAWFWSRVAKRTQRLGYFEGGFGGLVEKMVESIERKGGKVRVNSEVRSFDFAQDDMLVNGERFEVVVMTVPAPIIKKMVPRIDFPKLDYLWGQTLILELSKKLIRGYWLNILEDKWPFLVVVEHTNMIDKKYYGGNVLVYLGNYLPEGDEQLEMTKEELLKIYSPFLKKINHGFKKNQVKGSYLFREPFAQPVFPINYSSRLPDMRTSIAGVYLANMSMVYPFDRGTNYAVKMGNEVAKAVIEDMKNR</sequence>
<dbReference type="Gene3D" id="3.50.50.60">
    <property type="entry name" value="FAD/NAD(P)-binding domain"/>
    <property type="match status" value="2"/>
</dbReference>
<accession>A0A837IM12</accession>
<dbReference type="PROSITE" id="PS51257">
    <property type="entry name" value="PROKAR_LIPOPROTEIN"/>
    <property type="match status" value="1"/>
</dbReference>
<dbReference type="PANTHER" id="PTHR42923:SF46">
    <property type="entry name" value="AMINE OXIDASE"/>
    <property type="match status" value="1"/>
</dbReference>
<dbReference type="EMBL" id="LCKO01000002">
    <property type="protein sequence ID" value="KKU01135.1"/>
    <property type="molecule type" value="Genomic_DNA"/>
</dbReference>
<dbReference type="InterPro" id="IPR036188">
    <property type="entry name" value="FAD/NAD-bd_sf"/>
</dbReference>
<evidence type="ECO:0000259" key="1">
    <source>
        <dbReference type="Pfam" id="PF01593"/>
    </source>
</evidence>
<comment type="caution">
    <text evidence="2">The sequence shown here is derived from an EMBL/GenBank/DDBJ whole genome shotgun (WGS) entry which is preliminary data.</text>
</comment>
<dbReference type="PRINTS" id="PR00419">
    <property type="entry name" value="ADXRDTASE"/>
</dbReference>
<dbReference type="Proteomes" id="UP000034078">
    <property type="component" value="Unassembled WGS sequence"/>
</dbReference>
<dbReference type="InterPro" id="IPR050464">
    <property type="entry name" value="Zeta_carotene_desat/Oxidored"/>
</dbReference>
<dbReference type="SUPFAM" id="SSF51905">
    <property type="entry name" value="FAD/NAD(P)-binding domain"/>
    <property type="match status" value="1"/>
</dbReference>
<proteinExistence type="predicted"/>
<dbReference type="GO" id="GO:0016491">
    <property type="term" value="F:oxidoreductase activity"/>
    <property type="evidence" value="ECO:0007669"/>
    <property type="project" value="InterPro"/>
</dbReference>
<evidence type="ECO:0000313" key="2">
    <source>
        <dbReference type="EMBL" id="KKU01135.1"/>
    </source>
</evidence>
<evidence type="ECO:0000313" key="3">
    <source>
        <dbReference type="Proteomes" id="UP000034078"/>
    </source>
</evidence>
<dbReference type="PANTHER" id="PTHR42923">
    <property type="entry name" value="PROTOPORPHYRINOGEN OXIDASE"/>
    <property type="match status" value="1"/>
</dbReference>
<reference evidence="2 3" key="1">
    <citation type="journal article" date="2015" name="Nature">
        <title>rRNA introns, odd ribosomes, and small enigmatic genomes across a large radiation of phyla.</title>
        <authorList>
            <person name="Brown C.T."/>
            <person name="Hug L.A."/>
            <person name="Thomas B.C."/>
            <person name="Sharon I."/>
            <person name="Castelle C.J."/>
            <person name="Singh A."/>
            <person name="Wilkins M.J."/>
            <person name="Williams K.H."/>
            <person name="Banfield J.F."/>
        </authorList>
    </citation>
    <scope>NUCLEOTIDE SEQUENCE [LARGE SCALE GENOMIC DNA]</scope>
</reference>
<protein>
    <submittedName>
        <fullName evidence="2">Amine oxidase</fullName>
    </submittedName>
</protein>
<organism evidence="2 3">
    <name type="scientific">Candidatus Collierbacteria bacterium GW2011_GWB2_45_17</name>
    <dbReference type="NCBI Taxonomy" id="1618388"/>
    <lineage>
        <taxon>Bacteria</taxon>
        <taxon>Candidatus Collieribacteriota</taxon>
    </lineage>
</organism>
<dbReference type="NCBIfam" id="NF005560">
    <property type="entry name" value="PRK07233.1"/>
    <property type="match status" value="1"/>
</dbReference>
<dbReference type="AlphaFoldDB" id="A0A837IM12"/>